<dbReference type="InterPro" id="IPR036192">
    <property type="entry name" value="Cell_div_ZapA-like_sf"/>
</dbReference>
<dbReference type="Gene3D" id="3.30.160.880">
    <property type="entry name" value="Cell division protein ZapA protomer, N-terminal domain"/>
    <property type="match status" value="1"/>
</dbReference>
<accession>A0A142W1M8</accession>
<organism evidence="2 3">
    <name type="scientific">Sphingopyxis terrae subsp. terrae NBRC 15098</name>
    <dbReference type="NCBI Taxonomy" id="1219058"/>
    <lineage>
        <taxon>Bacteria</taxon>
        <taxon>Pseudomonadati</taxon>
        <taxon>Pseudomonadota</taxon>
        <taxon>Alphaproteobacteria</taxon>
        <taxon>Sphingomonadales</taxon>
        <taxon>Sphingomonadaceae</taxon>
        <taxon>Sphingopyxis</taxon>
    </lineage>
</organism>
<evidence type="ECO:0008006" key="4">
    <source>
        <dbReference type="Google" id="ProtNLM"/>
    </source>
</evidence>
<dbReference type="InterPro" id="IPR007838">
    <property type="entry name" value="Cell_div_ZapA-like"/>
</dbReference>
<sequence>MADVRLNIAGRTYDLTCADGEEPQLQKLAGLIDEKVRAIPGSTEVRQLLFAALMLADEAQEAKAKVDRSEPQSDSLRAAVALAESRETQARDELAAARREIEALKAAPPPAVAAAPRTTHDRALLQIADRIEALAAKVEQSA</sequence>
<dbReference type="EMBL" id="CP013342">
    <property type="protein sequence ID" value="AMU95956.1"/>
    <property type="molecule type" value="Genomic_DNA"/>
</dbReference>
<dbReference type="KEGG" id="ster:AOA14_15205"/>
<protein>
    <recommendedName>
        <fullName evidence="4">Cell division protein ZapA</fullName>
    </recommendedName>
</protein>
<dbReference type="Proteomes" id="UP000076234">
    <property type="component" value="Chromosome"/>
</dbReference>
<dbReference type="AlphaFoldDB" id="A0A142W1M8"/>
<evidence type="ECO:0000313" key="2">
    <source>
        <dbReference type="EMBL" id="AMU95956.1"/>
    </source>
</evidence>
<dbReference type="SUPFAM" id="SSF102829">
    <property type="entry name" value="Cell division protein ZapA-like"/>
    <property type="match status" value="1"/>
</dbReference>
<dbReference type="RefSeq" id="WP_003051532.1">
    <property type="nucleotide sequence ID" value="NZ_BCZQ01000004.1"/>
</dbReference>
<keyword evidence="1" id="KW-0175">Coiled coil</keyword>
<feature type="coiled-coil region" evidence="1">
    <location>
        <begin position="80"/>
        <end position="107"/>
    </location>
</feature>
<name>A0A142W1M8_9SPHN</name>
<dbReference type="STRING" id="1219058.AOA14_15205"/>
<gene>
    <name evidence="2" type="ORF">AOA14_15205</name>
</gene>
<evidence type="ECO:0000256" key="1">
    <source>
        <dbReference type="SAM" id="Coils"/>
    </source>
</evidence>
<reference evidence="3" key="1">
    <citation type="submission" date="2015-11" db="EMBL/GenBank/DDBJ databases">
        <title>Complete genome sequence of a polyethylene glycol-degrading strain Sphingopyxis terrae strain 203-1 (NBRC 15098).</title>
        <authorList>
            <person name="Yoshiyuki O."/>
            <person name="Shouta N."/>
            <person name="Nagata Y."/>
            <person name="Numata M."/>
            <person name="Tsuchikane K."/>
            <person name="Hosoyama A."/>
            <person name="Yamazoe A."/>
            <person name="Tsuda M."/>
            <person name="Fujita N."/>
            <person name="Kawai F."/>
        </authorList>
    </citation>
    <scope>NUCLEOTIDE SEQUENCE [LARGE SCALE GENOMIC DNA]</scope>
    <source>
        <strain evidence="3">203-1</strain>
    </source>
</reference>
<dbReference type="Pfam" id="PF05164">
    <property type="entry name" value="ZapA"/>
    <property type="match status" value="1"/>
</dbReference>
<evidence type="ECO:0000313" key="3">
    <source>
        <dbReference type="Proteomes" id="UP000076234"/>
    </source>
</evidence>
<reference evidence="2 3" key="2">
    <citation type="journal article" date="2016" name="Genome Announc.">
        <title>Complete Genome Sequence of Sphingopyxis terrae Strain 203-1 (NBRC 111660), a Polyethylene Glycol Degrader.</title>
        <authorList>
            <person name="Ohtsubo Y."/>
            <person name="Nonoyama S."/>
            <person name="Nagata Y."/>
            <person name="Numata M."/>
            <person name="Tsuchikane K."/>
            <person name="Hosoyama A."/>
            <person name="Yamazoe A."/>
            <person name="Tsuda M."/>
            <person name="Fujita N."/>
            <person name="Kawai F."/>
        </authorList>
    </citation>
    <scope>NUCLEOTIDE SEQUENCE [LARGE SCALE GENOMIC DNA]</scope>
    <source>
        <strain evidence="2 3">203-1</strain>
    </source>
</reference>
<dbReference type="InterPro" id="IPR042233">
    <property type="entry name" value="Cell_div_ZapA_N"/>
</dbReference>
<proteinExistence type="predicted"/>